<gene>
    <name evidence="2" type="ORF">RV15_GL002412</name>
</gene>
<evidence type="ECO:0000313" key="3">
    <source>
        <dbReference type="Proteomes" id="UP000183039"/>
    </source>
</evidence>
<name>A0AA91JMT9_9ENTE</name>
<dbReference type="RefSeq" id="WP_217265837.1">
    <property type="nucleotide sequence ID" value="NZ_JXLC01000033.1"/>
</dbReference>
<sequence>MATIGSEVPQKETNSQKKNKSQLAKKLRVKEWTGSARADEKKYLATARSSFQDNKITT</sequence>
<accession>A0AA91JMT9</accession>
<dbReference type="EMBL" id="JXLC01000033">
    <property type="protein sequence ID" value="OJG86227.1"/>
    <property type="molecule type" value="Genomic_DNA"/>
</dbReference>
<evidence type="ECO:0000313" key="2">
    <source>
        <dbReference type="EMBL" id="OJG86227.1"/>
    </source>
</evidence>
<protein>
    <submittedName>
        <fullName evidence="2">Uncharacterized protein</fullName>
    </submittedName>
</protein>
<feature type="region of interest" description="Disordered" evidence="1">
    <location>
        <begin position="1"/>
        <end position="31"/>
    </location>
</feature>
<organism evidence="2 3">
    <name type="scientific">Enterococcus silesiacus</name>
    <dbReference type="NCBI Taxonomy" id="332949"/>
    <lineage>
        <taxon>Bacteria</taxon>
        <taxon>Bacillati</taxon>
        <taxon>Bacillota</taxon>
        <taxon>Bacilli</taxon>
        <taxon>Lactobacillales</taxon>
        <taxon>Enterococcaceae</taxon>
        <taxon>Enterococcus</taxon>
    </lineage>
</organism>
<reference evidence="2 3" key="1">
    <citation type="submission" date="2014-12" db="EMBL/GenBank/DDBJ databases">
        <title>Draft genome sequences of 29 type strains of Enterococci.</title>
        <authorList>
            <person name="Zhong Z."/>
            <person name="Sun Z."/>
            <person name="Liu W."/>
            <person name="Zhang W."/>
            <person name="Zhang H."/>
        </authorList>
    </citation>
    <scope>NUCLEOTIDE SEQUENCE [LARGE SCALE GENOMIC DNA]</scope>
    <source>
        <strain evidence="2 3">DSM 22801</strain>
    </source>
</reference>
<proteinExistence type="predicted"/>
<feature type="compositionally biased region" description="Basic residues" evidence="1">
    <location>
        <begin position="17"/>
        <end position="28"/>
    </location>
</feature>
<dbReference type="AlphaFoldDB" id="A0AA91JMT9"/>
<comment type="caution">
    <text evidence="2">The sequence shown here is derived from an EMBL/GenBank/DDBJ whole genome shotgun (WGS) entry which is preliminary data.</text>
</comment>
<dbReference type="Proteomes" id="UP000183039">
    <property type="component" value="Unassembled WGS sequence"/>
</dbReference>
<evidence type="ECO:0000256" key="1">
    <source>
        <dbReference type="SAM" id="MobiDB-lite"/>
    </source>
</evidence>